<gene>
    <name evidence="2" type="ORF">FTOL_08461</name>
</gene>
<comment type="caution">
    <text evidence="2">The sequence shown here is derived from an EMBL/GenBank/DDBJ whole genome shotgun (WGS) entry which is preliminary data.</text>
</comment>
<feature type="region of interest" description="Disordered" evidence="1">
    <location>
        <begin position="1"/>
        <end position="67"/>
    </location>
</feature>
<evidence type="ECO:0000256" key="1">
    <source>
        <dbReference type="SAM" id="MobiDB-lite"/>
    </source>
</evidence>
<feature type="compositionally biased region" description="Low complexity" evidence="1">
    <location>
        <begin position="35"/>
        <end position="56"/>
    </location>
</feature>
<dbReference type="EMBL" id="ONZP01000296">
    <property type="protein sequence ID" value="SPJ80069.1"/>
    <property type="molecule type" value="Genomic_DNA"/>
</dbReference>
<evidence type="ECO:0000313" key="3">
    <source>
        <dbReference type="Proteomes" id="UP001187734"/>
    </source>
</evidence>
<proteinExistence type="predicted"/>
<dbReference type="Proteomes" id="UP001187734">
    <property type="component" value="Unassembled WGS sequence"/>
</dbReference>
<evidence type="ECO:0000313" key="2">
    <source>
        <dbReference type="EMBL" id="SPJ80069.1"/>
    </source>
</evidence>
<sequence>MRRRYLGTRSAPSFTPPRDWRRDDSPGSSPPRSPRPASLPSSPQSSSVPRSSSAPEAPSPRPRSDTPDFNYALLDLVAQLENDSLRAVKLYFHRNWPAAPEPVAILFQDDGAIEHVSNDVAIEASPHVIIRQPVNLISSQVFDSDSESIPEDASEMIISIQAGESLTLQLKARMLLHDAPVMESLDLDTLPKVRVSLESLFRQFCRRRDELVALESLLEGQEDLWTAAVASGILDKESVGVNAGG</sequence>
<organism evidence="2 3">
    <name type="scientific">Fusarium torulosum</name>
    <dbReference type="NCBI Taxonomy" id="33205"/>
    <lineage>
        <taxon>Eukaryota</taxon>
        <taxon>Fungi</taxon>
        <taxon>Dikarya</taxon>
        <taxon>Ascomycota</taxon>
        <taxon>Pezizomycotina</taxon>
        <taxon>Sordariomycetes</taxon>
        <taxon>Hypocreomycetidae</taxon>
        <taxon>Hypocreales</taxon>
        <taxon>Nectriaceae</taxon>
        <taxon>Fusarium</taxon>
    </lineage>
</organism>
<keyword evidence="3" id="KW-1185">Reference proteome</keyword>
<dbReference type="AlphaFoldDB" id="A0AAE8MCM6"/>
<protein>
    <submittedName>
        <fullName evidence="2">Uncharacterized protein</fullName>
    </submittedName>
</protein>
<reference evidence="2" key="1">
    <citation type="submission" date="2018-03" db="EMBL/GenBank/DDBJ databases">
        <authorList>
            <person name="Guldener U."/>
        </authorList>
    </citation>
    <scope>NUCLEOTIDE SEQUENCE</scope>
</reference>
<accession>A0AAE8MCM6</accession>
<name>A0AAE8MCM6_9HYPO</name>